<dbReference type="AlphaFoldDB" id="A0A397GI99"/>
<accession>A0A397GI99</accession>
<evidence type="ECO:0000256" key="1">
    <source>
        <dbReference type="SAM" id="MobiDB-lite"/>
    </source>
</evidence>
<keyword evidence="3" id="KW-1185">Reference proteome</keyword>
<sequence>MKVSPNCDAVEGKEVGEDFESRKGSKGNESQVTISNKFVKKEEILVPSFKMWNEEDDEEGEAQITMKERDTGRMNKNRKGDLWPICAKILIIRRVGKGNTGASIQGGYFKFCVCKRHELAKTEIVRKKQQITKNNKKLRSWKVEFATLKSAASSCDDDPVKAGSKGKEEKNEVLDTKTKKAKLQLPPWKLDFSETMEKCQNQL</sequence>
<feature type="compositionally biased region" description="Basic and acidic residues" evidence="1">
    <location>
        <begin position="165"/>
        <end position="175"/>
    </location>
</feature>
<dbReference type="EMBL" id="PQFF01000428">
    <property type="protein sequence ID" value="RHZ50695.1"/>
    <property type="molecule type" value="Genomic_DNA"/>
</dbReference>
<evidence type="ECO:0000313" key="3">
    <source>
        <dbReference type="Proteomes" id="UP000266861"/>
    </source>
</evidence>
<dbReference type="Proteomes" id="UP000266861">
    <property type="component" value="Unassembled WGS sequence"/>
</dbReference>
<feature type="compositionally biased region" description="Basic and acidic residues" evidence="1">
    <location>
        <begin position="10"/>
        <end position="23"/>
    </location>
</feature>
<gene>
    <name evidence="2" type="ORF">Glove_493g42</name>
</gene>
<evidence type="ECO:0000313" key="2">
    <source>
        <dbReference type="EMBL" id="RHZ50695.1"/>
    </source>
</evidence>
<feature type="region of interest" description="Disordered" evidence="1">
    <location>
        <begin position="1"/>
        <end position="31"/>
    </location>
</feature>
<name>A0A397GI99_9GLOM</name>
<feature type="region of interest" description="Disordered" evidence="1">
    <location>
        <begin position="156"/>
        <end position="175"/>
    </location>
</feature>
<protein>
    <submittedName>
        <fullName evidence="2">Uncharacterized protein</fullName>
    </submittedName>
</protein>
<reference evidence="2 3" key="1">
    <citation type="submission" date="2018-08" db="EMBL/GenBank/DDBJ databases">
        <title>Genome and evolution of the arbuscular mycorrhizal fungus Diversispora epigaea (formerly Glomus versiforme) and its bacterial endosymbionts.</title>
        <authorList>
            <person name="Sun X."/>
            <person name="Fei Z."/>
            <person name="Harrison M."/>
        </authorList>
    </citation>
    <scope>NUCLEOTIDE SEQUENCE [LARGE SCALE GENOMIC DNA]</scope>
    <source>
        <strain evidence="2 3">IT104</strain>
    </source>
</reference>
<proteinExistence type="predicted"/>
<comment type="caution">
    <text evidence="2">The sequence shown here is derived from an EMBL/GenBank/DDBJ whole genome shotgun (WGS) entry which is preliminary data.</text>
</comment>
<organism evidence="2 3">
    <name type="scientific">Diversispora epigaea</name>
    <dbReference type="NCBI Taxonomy" id="1348612"/>
    <lineage>
        <taxon>Eukaryota</taxon>
        <taxon>Fungi</taxon>
        <taxon>Fungi incertae sedis</taxon>
        <taxon>Mucoromycota</taxon>
        <taxon>Glomeromycotina</taxon>
        <taxon>Glomeromycetes</taxon>
        <taxon>Diversisporales</taxon>
        <taxon>Diversisporaceae</taxon>
        <taxon>Diversispora</taxon>
    </lineage>
</organism>